<accession>A0A2U2BWH2</accession>
<dbReference type="AlphaFoldDB" id="A0A2U2BWH2"/>
<dbReference type="SUPFAM" id="SSF48019">
    <property type="entry name" value="post-AAA+ oligomerization domain-like"/>
    <property type="match status" value="1"/>
</dbReference>
<keyword evidence="4" id="KW-0235">DNA replication</keyword>
<dbReference type="GO" id="GO:0003887">
    <property type="term" value="F:DNA-directed DNA polymerase activity"/>
    <property type="evidence" value="ECO:0007669"/>
    <property type="project" value="UniProtKB-KW"/>
</dbReference>
<gene>
    <name evidence="8" type="ORF">DDZ18_01710</name>
</gene>
<dbReference type="GO" id="GO:0003677">
    <property type="term" value="F:DNA binding"/>
    <property type="evidence" value="ECO:0007669"/>
    <property type="project" value="InterPro"/>
</dbReference>
<protein>
    <recommendedName>
        <fullName evidence="1">DNA-directed DNA polymerase</fullName>
        <ecNumber evidence="1">2.7.7.7</ecNumber>
    </recommendedName>
</protein>
<dbReference type="PANTHER" id="PTHR34388:SF1">
    <property type="entry name" value="DNA POLYMERASE III SUBUNIT DELTA"/>
    <property type="match status" value="1"/>
</dbReference>
<keyword evidence="5" id="KW-0239">DNA-directed DNA polymerase</keyword>
<dbReference type="PANTHER" id="PTHR34388">
    <property type="entry name" value="DNA POLYMERASE III SUBUNIT DELTA"/>
    <property type="match status" value="1"/>
</dbReference>
<evidence type="ECO:0000256" key="4">
    <source>
        <dbReference type="ARBA" id="ARBA00022705"/>
    </source>
</evidence>
<evidence type="ECO:0000313" key="8">
    <source>
        <dbReference type="EMBL" id="PWE18347.1"/>
    </source>
</evidence>
<dbReference type="GO" id="GO:0009360">
    <property type="term" value="C:DNA polymerase III complex"/>
    <property type="evidence" value="ECO:0007669"/>
    <property type="project" value="TreeGrafter"/>
</dbReference>
<evidence type="ECO:0000256" key="5">
    <source>
        <dbReference type="ARBA" id="ARBA00022932"/>
    </source>
</evidence>
<dbReference type="NCBIfam" id="TIGR01128">
    <property type="entry name" value="holA"/>
    <property type="match status" value="1"/>
</dbReference>
<dbReference type="Proteomes" id="UP000245168">
    <property type="component" value="Unassembled WGS sequence"/>
</dbReference>
<dbReference type="EMBL" id="QEXV01000001">
    <property type="protein sequence ID" value="PWE18347.1"/>
    <property type="molecule type" value="Genomic_DNA"/>
</dbReference>
<comment type="catalytic activity">
    <reaction evidence="7">
        <text>DNA(n) + a 2'-deoxyribonucleoside 5'-triphosphate = DNA(n+1) + diphosphate</text>
        <dbReference type="Rhea" id="RHEA:22508"/>
        <dbReference type="Rhea" id="RHEA-COMP:17339"/>
        <dbReference type="Rhea" id="RHEA-COMP:17340"/>
        <dbReference type="ChEBI" id="CHEBI:33019"/>
        <dbReference type="ChEBI" id="CHEBI:61560"/>
        <dbReference type="ChEBI" id="CHEBI:173112"/>
        <dbReference type="EC" id="2.7.7.7"/>
    </reaction>
</comment>
<evidence type="ECO:0000256" key="3">
    <source>
        <dbReference type="ARBA" id="ARBA00022695"/>
    </source>
</evidence>
<dbReference type="GO" id="GO:0006261">
    <property type="term" value="P:DNA-templated DNA replication"/>
    <property type="evidence" value="ECO:0007669"/>
    <property type="project" value="TreeGrafter"/>
</dbReference>
<comment type="caution">
    <text evidence="8">The sequence shown here is derived from an EMBL/GenBank/DDBJ whole genome shotgun (WGS) entry which is preliminary data.</text>
</comment>
<reference evidence="9" key="1">
    <citation type="submission" date="2018-05" db="EMBL/GenBank/DDBJ databases">
        <authorList>
            <person name="Liu B.-T."/>
        </authorList>
    </citation>
    <scope>NUCLEOTIDE SEQUENCE [LARGE SCALE GENOMIC DNA]</scope>
    <source>
        <strain evidence="9">WD6-1</strain>
    </source>
</reference>
<dbReference type="InterPro" id="IPR005790">
    <property type="entry name" value="DNA_polIII_delta"/>
</dbReference>
<evidence type="ECO:0000256" key="6">
    <source>
        <dbReference type="ARBA" id="ARBA00034754"/>
    </source>
</evidence>
<dbReference type="EC" id="2.7.7.7" evidence="1"/>
<comment type="similarity">
    <text evidence="6">Belongs to the DNA polymerase HolA subunit family.</text>
</comment>
<evidence type="ECO:0000256" key="7">
    <source>
        <dbReference type="ARBA" id="ARBA00049244"/>
    </source>
</evidence>
<sequence length="347" mass="36452">MKVKAREVDAAVARPKPDIAAFLVFGPDLGLVRERAERLATALVADPADPFCVSRLTDEDLKAEPSALADAMAALSLTGGDRLVRLRLASDSAPTAAWLADLEAGSAAAEARLVIEAGDLKPGSKLRKAAEAGAHTLALPCYADDARDLLGLAEESFAAEAIEIAPDARSMLGTLLEGDRRLARGEIEKLMLYKGLKDQRGGETATVERADIAAVSAAGAEAALDQAIDTALAGDVAAADRGYARVLASGANPVGVLRALQRKIDQIDAFHAAGGDASALARSGAPRFGPPAERFRRTAGLWRGRRLDRARRLAFDAERQVKRAGAPAEAIVGELLLRLARAARDMR</sequence>
<name>A0A2U2BWH2_9PROT</name>
<organism evidence="8 9">
    <name type="scientific">Marinicauda salina</name>
    <dbReference type="NCBI Taxonomy" id="2135793"/>
    <lineage>
        <taxon>Bacteria</taxon>
        <taxon>Pseudomonadati</taxon>
        <taxon>Pseudomonadota</taxon>
        <taxon>Alphaproteobacteria</taxon>
        <taxon>Maricaulales</taxon>
        <taxon>Maricaulaceae</taxon>
        <taxon>Marinicauda</taxon>
    </lineage>
</organism>
<keyword evidence="2" id="KW-0808">Transferase</keyword>
<keyword evidence="3" id="KW-0548">Nucleotidyltransferase</keyword>
<proteinExistence type="inferred from homology"/>
<dbReference type="RefSeq" id="WP_109251622.1">
    <property type="nucleotide sequence ID" value="NZ_QEXV01000001.1"/>
</dbReference>
<dbReference type="Gene3D" id="3.40.50.300">
    <property type="entry name" value="P-loop containing nucleotide triphosphate hydrolases"/>
    <property type="match status" value="1"/>
</dbReference>
<evidence type="ECO:0000256" key="2">
    <source>
        <dbReference type="ARBA" id="ARBA00022679"/>
    </source>
</evidence>
<dbReference type="InterPro" id="IPR027417">
    <property type="entry name" value="P-loop_NTPase"/>
</dbReference>
<dbReference type="OrthoDB" id="9804983at2"/>
<keyword evidence="9" id="KW-1185">Reference proteome</keyword>
<evidence type="ECO:0000313" key="9">
    <source>
        <dbReference type="Proteomes" id="UP000245168"/>
    </source>
</evidence>
<dbReference type="InterPro" id="IPR008921">
    <property type="entry name" value="DNA_pol3_clamp-load_cplx_C"/>
</dbReference>
<dbReference type="SUPFAM" id="SSF52540">
    <property type="entry name" value="P-loop containing nucleoside triphosphate hydrolases"/>
    <property type="match status" value="1"/>
</dbReference>
<evidence type="ECO:0000256" key="1">
    <source>
        <dbReference type="ARBA" id="ARBA00012417"/>
    </source>
</evidence>
<dbReference type="Gene3D" id="1.20.272.10">
    <property type="match status" value="1"/>
</dbReference>